<gene>
    <name evidence="4" type="ORF">C2E21_8988</name>
</gene>
<protein>
    <submittedName>
        <fullName evidence="4">E3 ubiquitin-ligase Topors-like</fullName>
    </submittedName>
</protein>
<keyword evidence="1" id="KW-0479">Metal-binding</keyword>
<evidence type="ECO:0000259" key="3">
    <source>
        <dbReference type="PROSITE" id="PS50089"/>
    </source>
</evidence>
<dbReference type="PANTHER" id="PTHR47692">
    <property type="entry name" value="RING/U-BOX SUPERFAMILY PROTEIN"/>
    <property type="match status" value="1"/>
</dbReference>
<evidence type="ECO:0000256" key="2">
    <source>
        <dbReference type="SAM" id="MobiDB-lite"/>
    </source>
</evidence>
<dbReference type="SMART" id="SM00184">
    <property type="entry name" value="RING"/>
    <property type="match status" value="1"/>
</dbReference>
<dbReference type="PANTHER" id="PTHR47692:SF2">
    <property type="entry name" value="ZINC FINGER RING-TYPE DOMAIN CONTAINING PROTEIN"/>
    <property type="match status" value="1"/>
</dbReference>
<dbReference type="Pfam" id="PF13639">
    <property type="entry name" value="zf-RING_2"/>
    <property type="match status" value="1"/>
</dbReference>
<keyword evidence="5" id="KW-1185">Reference proteome</keyword>
<proteinExistence type="predicted"/>
<dbReference type="AlphaFoldDB" id="A0A2P6TCS8"/>
<evidence type="ECO:0000313" key="4">
    <source>
        <dbReference type="EMBL" id="PRW20449.1"/>
    </source>
</evidence>
<dbReference type="SUPFAM" id="SSF57850">
    <property type="entry name" value="RING/U-box"/>
    <property type="match status" value="1"/>
</dbReference>
<reference evidence="4 5" key="1">
    <citation type="journal article" date="2018" name="Plant J.">
        <title>Genome sequences of Chlorella sorokiniana UTEX 1602 and Micractinium conductrix SAG 241.80: implications to maltose excretion by a green alga.</title>
        <authorList>
            <person name="Arriola M.B."/>
            <person name="Velmurugan N."/>
            <person name="Zhang Y."/>
            <person name="Plunkett M.H."/>
            <person name="Hondzo H."/>
            <person name="Barney B.M."/>
        </authorList>
    </citation>
    <scope>NUCLEOTIDE SEQUENCE [LARGE SCALE GENOMIC DNA]</scope>
    <source>
        <strain evidence="5">UTEX 1602</strain>
    </source>
</reference>
<feature type="region of interest" description="Disordered" evidence="2">
    <location>
        <begin position="116"/>
        <end position="148"/>
    </location>
</feature>
<dbReference type="EMBL" id="LHPG02000023">
    <property type="protein sequence ID" value="PRW20449.1"/>
    <property type="molecule type" value="Genomic_DNA"/>
</dbReference>
<keyword evidence="1" id="KW-0862">Zinc</keyword>
<dbReference type="Gene3D" id="3.30.40.10">
    <property type="entry name" value="Zinc/RING finger domain, C3HC4 (zinc finger)"/>
    <property type="match status" value="1"/>
</dbReference>
<feature type="compositionally biased region" description="Polar residues" evidence="2">
    <location>
        <begin position="123"/>
        <end position="142"/>
    </location>
</feature>
<evidence type="ECO:0000313" key="5">
    <source>
        <dbReference type="Proteomes" id="UP000239899"/>
    </source>
</evidence>
<dbReference type="Proteomes" id="UP000239899">
    <property type="component" value="Unassembled WGS sequence"/>
</dbReference>
<dbReference type="GO" id="GO:0008270">
    <property type="term" value="F:zinc ion binding"/>
    <property type="evidence" value="ECO:0007669"/>
    <property type="project" value="UniProtKB-KW"/>
</dbReference>
<keyword evidence="1" id="KW-0863">Zinc-finger</keyword>
<dbReference type="PROSITE" id="PS50089">
    <property type="entry name" value="ZF_RING_2"/>
    <property type="match status" value="1"/>
</dbReference>
<accession>A0A2P6TCS8</accession>
<dbReference type="STRING" id="3076.A0A2P6TCS8"/>
<evidence type="ECO:0000256" key="1">
    <source>
        <dbReference type="PROSITE-ProRule" id="PRU00175"/>
    </source>
</evidence>
<organism evidence="4 5">
    <name type="scientific">Chlorella sorokiniana</name>
    <name type="common">Freshwater green alga</name>
    <dbReference type="NCBI Taxonomy" id="3076"/>
    <lineage>
        <taxon>Eukaryota</taxon>
        <taxon>Viridiplantae</taxon>
        <taxon>Chlorophyta</taxon>
        <taxon>core chlorophytes</taxon>
        <taxon>Trebouxiophyceae</taxon>
        <taxon>Chlorellales</taxon>
        <taxon>Chlorellaceae</taxon>
        <taxon>Chlorella clade</taxon>
        <taxon>Chlorella</taxon>
    </lineage>
</organism>
<sequence>MAAACGTCAICLAELDNCDEAFLDGCFHHFHLQCVERWAAAQQEQAGAVNRGGRGGGPSLACPLCRRPFESAIYDCHDSAYRRRFFGSSRPLSAASDASGGTGSLALTAAHRRRRAAYASPLPEQQRQGCSRQMLRQRQQQAPRHASR</sequence>
<dbReference type="InterPro" id="IPR001841">
    <property type="entry name" value="Znf_RING"/>
</dbReference>
<comment type="caution">
    <text evidence="4">The sequence shown here is derived from an EMBL/GenBank/DDBJ whole genome shotgun (WGS) entry which is preliminary data.</text>
</comment>
<dbReference type="GO" id="GO:0016874">
    <property type="term" value="F:ligase activity"/>
    <property type="evidence" value="ECO:0007669"/>
    <property type="project" value="UniProtKB-KW"/>
</dbReference>
<name>A0A2P6TCS8_CHLSO</name>
<dbReference type="OrthoDB" id="21204at2759"/>
<feature type="domain" description="RING-type" evidence="3">
    <location>
        <begin position="8"/>
        <end position="66"/>
    </location>
</feature>
<dbReference type="InterPro" id="IPR013083">
    <property type="entry name" value="Znf_RING/FYVE/PHD"/>
</dbReference>